<dbReference type="PANTHER" id="PTHR43826:SF8">
    <property type="entry name" value="MAJOR FACILITATOR SUPERFAMILY (MFS) PROFILE DOMAIN-CONTAINING PROTEIN"/>
    <property type="match status" value="1"/>
</dbReference>
<dbReference type="SUPFAM" id="SSF103473">
    <property type="entry name" value="MFS general substrate transporter"/>
    <property type="match status" value="1"/>
</dbReference>
<feature type="region of interest" description="Disordered" evidence="5">
    <location>
        <begin position="240"/>
        <end position="260"/>
    </location>
</feature>
<dbReference type="InterPro" id="IPR051337">
    <property type="entry name" value="OPA_Antiporter"/>
</dbReference>
<dbReference type="OMA" id="PPASMEC"/>
<sequence length="535" mass="57283">MVFYLISPRGPEVSLARLIFLFLSALAERPLPTTDVAPPASMECGCLRTVLNHAAYCFPQAILMFAITMPIALLGPLEDDPALGLDNSSINSILALGTLARAFGKFVNGVLVDKIGVRPFLCVALLLASAACVVFASSSGAGSLGVAVATLNYCCSGAWLTGCKVIERRFRREDSGLCFSVLATCSRLGSVLTRLCLGLVLLLLPWRHIAYGAAAVMLASWFLVVQVLLKGDTVREKDADGKPKLQVEPTTPRMAKSGTPKFLKTGQRTGKVEAAEVPTLCQVLSNRGLQLHCIIITGATCLMSLENMCPLLLKDLANLTNAEVSIHAAIFPAGVLLGVLTLPHLHARITSHTGKLLFELGLQSVALAAGGFLTLLVSLPAKTVRVEFLLSCLVCIALGLSFNYYIKPGMHTLEFGESCATASSMMDTVGYFATVAFQFSTSALFRNGGFFQELGGPWVHIAAALVGWVLVMNVGTVALFLERYPGSPPKWRDLQEQFRGRALRIGLLLLGGSSFVFLVVPVLPQKETPMPLSNR</sequence>
<evidence type="ECO:0000313" key="9">
    <source>
        <dbReference type="Proteomes" id="UP000186817"/>
    </source>
</evidence>
<evidence type="ECO:0000256" key="7">
    <source>
        <dbReference type="SAM" id="SignalP"/>
    </source>
</evidence>
<feature type="signal peptide" evidence="7">
    <location>
        <begin position="1"/>
        <end position="27"/>
    </location>
</feature>
<dbReference type="EMBL" id="LSRX01000590">
    <property type="protein sequence ID" value="OLP93222.1"/>
    <property type="molecule type" value="Genomic_DNA"/>
</dbReference>
<dbReference type="InterPro" id="IPR011701">
    <property type="entry name" value="MFS"/>
</dbReference>
<accession>A0A1Q9DDJ5</accession>
<keyword evidence="7" id="KW-0732">Signal</keyword>
<dbReference type="GO" id="GO:0012505">
    <property type="term" value="C:endomembrane system"/>
    <property type="evidence" value="ECO:0007669"/>
    <property type="project" value="UniProtKB-SubCell"/>
</dbReference>
<feature type="transmembrane region" description="Helical" evidence="6">
    <location>
        <begin position="502"/>
        <end position="523"/>
    </location>
</feature>
<evidence type="ECO:0000256" key="3">
    <source>
        <dbReference type="ARBA" id="ARBA00022989"/>
    </source>
</evidence>
<dbReference type="PANTHER" id="PTHR43826">
    <property type="entry name" value="GLUCOSE-6-PHOSPHATE EXCHANGER SLC37A4"/>
    <property type="match status" value="1"/>
</dbReference>
<reference evidence="8 9" key="1">
    <citation type="submission" date="2016-02" db="EMBL/GenBank/DDBJ databases">
        <title>Genome analysis of coral dinoflagellate symbionts highlights evolutionary adaptations to a symbiotic lifestyle.</title>
        <authorList>
            <person name="Aranda M."/>
            <person name="Li Y."/>
            <person name="Liew Y.J."/>
            <person name="Baumgarten S."/>
            <person name="Simakov O."/>
            <person name="Wilson M."/>
            <person name="Piel J."/>
            <person name="Ashoor H."/>
            <person name="Bougouffa S."/>
            <person name="Bajic V.B."/>
            <person name="Ryu T."/>
            <person name="Ravasi T."/>
            <person name="Bayer T."/>
            <person name="Micklem G."/>
            <person name="Kim H."/>
            <person name="Bhak J."/>
            <person name="Lajeunesse T.C."/>
            <person name="Voolstra C.R."/>
        </authorList>
    </citation>
    <scope>NUCLEOTIDE SEQUENCE [LARGE SCALE GENOMIC DNA]</scope>
    <source>
        <strain evidence="8 9">CCMP2467</strain>
    </source>
</reference>
<feature type="transmembrane region" description="Helical" evidence="6">
    <location>
        <begin position="357"/>
        <end position="376"/>
    </location>
</feature>
<comment type="caution">
    <text evidence="8">The sequence shown here is derived from an EMBL/GenBank/DDBJ whole genome shotgun (WGS) entry which is preliminary data.</text>
</comment>
<keyword evidence="4 6" id="KW-0472">Membrane</keyword>
<gene>
    <name evidence="8" type="ORF">AK812_SmicGene24904</name>
</gene>
<dbReference type="AlphaFoldDB" id="A0A1Q9DDJ5"/>
<proteinExistence type="predicted"/>
<dbReference type="GO" id="GO:0061513">
    <property type="term" value="F:glucose 6-phosphate:phosphate antiporter activity"/>
    <property type="evidence" value="ECO:0007669"/>
    <property type="project" value="TreeGrafter"/>
</dbReference>
<organism evidence="8 9">
    <name type="scientific">Symbiodinium microadriaticum</name>
    <name type="common">Dinoflagellate</name>
    <name type="synonym">Zooxanthella microadriatica</name>
    <dbReference type="NCBI Taxonomy" id="2951"/>
    <lineage>
        <taxon>Eukaryota</taxon>
        <taxon>Sar</taxon>
        <taxon>Alveolata</taxon>
        <taxon>Dinophyceae</taxon>
        <taxon>Suessiales</taxon>
        <taxon>Symbiodiniaceae</taxon>
        <taxon>Symbiodinium</taxon>
    </lineage>
</organism>
<evidence type="ECO:0000256" key="6">
    <source>
        <dbReference type="SAM" id="Phobius"/>
    </source>
</evidence>
<evidence type="ECO:0000256" key="4">
    <source>
        <dbReference type="ARBA" id="ARBA00023136"/>
    </source>
</evidence>
<evidence type="ECO:0000313" key="8">
    <source>
        <dbReference type="EMBL" id="OLP93222.1"/>
    </source>
</evidence>
<feature type="transmembrane region" description="Helical" evidence="6">
    <location>
        <begin position="388"/>
        <end position="406"/>
    </location>
</feature>
<protein>
    <submittedName>
        <fullName evidence="8">Uncharacterized protein</fullName>
    </submittedName>
</protein>
<feature type="chain" id="PRO_5013158592" evidence="7">
    <location>
        <begin position="28"/>
        <end position="535"/>
    </location>
</feature>
<keyword evidence="9" id="KW-1185">Reference proteome</keyword>
<evidence type="ECO:0000256" key="1">
    <source>
        <dbReference type="ARBA" id="ARBA00004127"/>
    </source>
</evidence>
<feature type="transmembrane region" description="Helical" evidence="6">
    <location>
        <begin position="459"/>
        <end position="481"/>
    </location>
</feature>
<comment type="subcellular location">
    <subcellularLocation>
        <location evidence="1">Endomembrane system</location>
        <topology evidence="1">Multi-pass membrane protein</topology>
    </subcellularLocation>
</comment>
<feature type="transmembrane region" description="Helical" evidence="6">
    <location>
        <begin position="119"/>
        <end position="138"/>
    </location>
</feature>
<dbReference type="GO" id="GO:0035435">
    <property type="term" value="P:phosphate ion transmembrane transport"/>
    <property type="evidence" value="ECO:0007669"/>
    <property type="project" value="TreeGrafter"/>
</dbReference>
<name>A0A1Q9DDJ5_SYMMI</name>
<feature type="transmembrane region" description="Helical" evidence="6">
    <location>
        <begin position="57"/>
        <end position="77"/>
    </location>
</feature>
<dbReference type="Gene3D" id="1.20.1250.20">
    <property type="entry name" value="MFS general substrate transporter like domains"/>
    <property type="match status" value="1"/>
</dbReference>
<keyword evidence="2 6" id="KW-0812">Transmembrane</keyword>
<dbReference type="Proteomes" id="UP000186817">
    <property type="component" value="Unassembled WGS sequence"/>
</dbReference>
<feature type="transmembrane region" description="Helical" evidence="6">
    <location>
        <begin position="325"/>
        <end position="345"/>
    </location>
</feature>
<evidence type="ECO:0000256" key="5">
    <source>
        <dbReference type="SAM" id="MobiDB-lite"/>
    </source>
</evidence>
<dbReference type="GO" id="GO:0016020">
    <property type="term" value="C:membrane"/>
    <property type="evidence" value="ECO:0007669"/>
    <property type="project" value="UniProtKB-ARBA"/>
</dbReference>
<dbReference type="InterPro" id="IPR036259">
    <property type="entry name" value="MFS_trans_sf"/>
</dbReference>
<keyword evidence="3 6" id="KW-1133">Transmembrane helix</keyword>
<dbReference type="OrthoDB" id="432277at2759"/>
<feature type="transmembrane region" description="Helical" evidence="6">
    <location>
        <begin position="209"/>
        <end position="229"/>
    </location>
</feature>
<evidence type="ECO:0000256" key="2">
    <source>
        <dbReference type="ARBA" id="ARBA00022692"/>
    </source>
</evidence>
<feature type="transmembrane region" description="Helical" evidence="6">
    <location>
        <begin position="89"/>
        <end position="107"/>
    </location>
</feature>
<dbReference type="Pfam" id="PF07690">
    <property type="entry name" value="MFS_1"/>
    <property type="match status" value="1"/>
</dbReference>